<name>A0A087HPG2_ARAAL</name>
<keyword evidence="6 10" id="KW-1133">Transmembrane helix</keyword>
<organism evidence="11 12">
    <name type="scientific">Arabis alpina</name>
    <name type="common">Alpine rock-cress</name>
    <dbReference type="NCBI Taxonomy" id="50452"/>
    <lineage>
        <taxon>Eukaryota</taxon>
        <taxon>Viridiplantae</taxon>
        <taxon>Streptophyta</taxon>
        <taxon>Embryophyta</taxon>
        <taxon>Tracheophyta</taxon>
        <taxon>Spermatophyta</taxon>
        <taxon>Magnoliopsida</taxon>
        <taxon>eudicotyledons</taxon>
        <taxon>Gunneridae</taxon>
        <taxon>Pentapetalae</taxon>
        <taxon>rosids</taxon>
        <taxon>malvids</taxon>
        <taxon>Brassicales</taxon>
        <taxon>Brassicaceae</taxon>
        <taxon>Arabideae</taxon>
        <taxon>Arabis</taxon>
    </lineage>
</organism>
<dbReference type="FunFam" id="3.80.10.10:FF:000111">
    <property type="entry name" value="LRR receptor-like serine/threonine-protein kinase ERECTA"/>
    <property type="match status" value="1"/>
</dbReference>
<proteinExistence type="inferred from homology"/>
<dbReference type="AlphaFoldDB" id="A0A087HPG2"/>
<dbReference type="InterPro" id="IPR032675">
    <property type="entry name" value="LRR_dom_sf"/>
</dbReference>
<dbReference type="Proteomes" id="UP000029120">
    <property type="component" value="Chromosome 1"/>
</dbReference>
<dbReference type="Pfam" id="PF13855">
    <property type="entry name" value="LRR_8"/>
    <property type="match status" value="1"/>
</dbReference>
<evidence type="ECO:0000256" key="3">
    <source>
        <dbReference type="ARBA" id="ARBA00022614"/>
    </source>
</evidence>
<keyword evidence="7 10" id="KW-0472">Membrane</keyword>
<keyword evidence="4 10" id="KW-0812">Transmembrane</keyword>
<dbReference type="Gramene" id="KFK44014">
    <property type="protein sequence ID" value="KFK44014"/>
    <property type="gene ID" value="AALP_AA1G203600"/>
</dbReference>
<evidence type="ECO:0000313" key="12">
    <source>
        <dbReference type="Proteomes" id="UP000029120"/>
    </source>
</evidence>
<reference evidence="12" key="1">
    <citation type="journal article" date="2015" name="Nat. Plants">
        <title>Genome expansion of Arabis alpina linked with retrotransposition and reduced symmetric DNA methylation.</title>
        <authorList>
            <person name="Willing E.M."/>
            <person name="Rawat V."/>
            <person name="Mandakova T."/>
            <person name="Maumus F."/>
            <person name="James G.V."/>
            <person name="Nordstroem K.J."/>
            <person name="Becker C."/>
            <person name="Warthmann N."/>
            <person name="Chica C."/>
            <person name="Szarzynska B."/>
            <person name="Zytnicki M."/>
            <person name="Albani M.C."/>
            <person name="Kiefer C."/>
            <person name="Bergonzi S."/>
            <person name="Castaings L."/>
            <person name="Mateos J.L."/>
            <person name="Berns M.C."/>
            <person name="Bujdoso N."/>
            <person name="Piofczyk T."/>
            <person name="de Lorenzo L."/>
            <person name="Barrero-Sicilia C."/>
            <person name="Mateos I."/>
            <person name="Piednoel M."/>
            <person name="Hagmann J."/>
            <person name="Chen-Min-Tao R."/>
            <person name="Iglesias-Fernandez R."/>
            <person name="Schuster S.C."/>
            <person name="Alonso-Blanco C."/>
            <person name="Roudier F."/>
            <person name="Carbonero P."/>
            <person name="Paz-Ares J."/>
            <person name="Davis S.J."/>
            <person name="Pecinka A."/>
            <person name="Quesneville H."/>
            <person name="Colot V."/>
            <person name="Lysak M.A."/>
            <person name="Weigel D."/>
            <person name="Coupland G."/>
            <person name="Schneeberger K."/>
        </authorList>
    </citation>
    <scope>NUCLEOTIDE SEQUENCE [LARGE SCALE GENOMIC DNA]</scope>
    <source>
        <strain evidence="12">cv. Pajares</strain>
    </source>
</reference>
<protein>
    <submittedName>
        <fullName evidence="11">Uncharacterized protein</fullName>
    </submittedName>
</protein>
<dbReference type="EMBL" id="CM002869">
    <property type="protein sequence ID" value="KFK44014.1"/>
    <property type="molecule type" value="Genomic_DNA"/>
</dbReference>
<comment type="subcellular location">
    <subcellularLocation>
        <location evidence="1">Membrane</location>
        <topology evidence="1">Single-pass membrane protein</topology>
    </subcellularLocation>
</comment>
<accession>A0A087HPG2</accession>
<evidence type="ECO:0000256" key="1">
    <source>
        <dbReference type="ARBA" id="ARBA00004167"/>
    </source>
</evidence>
<evidence type="ECO:0000256" key="7">
    <source>
        <dbReference type="ARBA" id="ARBA00023136"/>
    </source>
</evidence>
<keyword evidence="12" id="KW-1185">Reference proteome</keyword>
<dbReference type="GO" id="GO:0016020">
    <property type="term" value="C:membrane"/>
    <property type="evidence" value="ECO:0007669"/>
    <property type="project" value="UniProtKB-SubCell"/>
</dbReference>
<evidence type="ECO:0000256" key="9">
    <source>
        <dbReference type="ARBA" id="ARBA00023180"/>
    </source>
</evidence>
<comment type="similarity">
    <text evidence="2">Belongs to the RLP family.</text>
</comment>
<dbReference type="InterPro" id="IPR001611">
    <property type="entry name" value="Leu-rich_rpt"/>
</dbReference>
<dbReference type="PROSITE" id="PS51450">
    <property type="entry name" value="LRR"/>
    <property type="match status" value="1"/>
</dbReference>
<dbReference type="PANTHER" id="PTHR48062">
    <property type="entry name" value="RECEPTOR-LIKE PROTEIN 14"/>
    <property type="match status" value="1"/>
</dbReference>
<dbReference type="PRINTS" id="PR00019">
    <property type="entry name" value="LEURICHRPT"/>
</dbReference>
<evidence type="ECO:0000256" key="2">
    <source>
        <dbReference type="ARBA" id="ARBA00009592"/>
    </source>
</evidence>
<dbReference type="PANTHER" id="PTHR48062:SF14">
    <property type="entry name" value="LEUCINE-RICH REPEAT-CONTAINING N-TERMINAL PLANT-TYPE DOMAIN-CONTAINING PROTEIN"/>
    <property type="match status" value="1"/>
</dbReference>
<dbReference type="InterPro" id="IPR051502">
    <property type="entry name" value="RLP_Defense_Trigger"/>
</dbReference>
<keyword evidence="8" id="KW-0675">Receptor</keyword>
<evidence type="ECO:0000256" key="4">
    <source>
        <dbReference type="ARBA" id="ARBA00022692"/>
    </source>
</evidence>
<feature type="transmembrane region" description="Helical" evidence="10">
    <location>
        <begin position="148"/>
        <end position="167"/>
    </location>
</feature>
<gene>
    <name evidence="11" type="ordered locus">AALP_Aa1g203600</name>
</gene>
<dbReference type="eggNOG" id="KOG0619">
    <property type="taxonomic scope" value="Eukaryota"/>
</dbReference>
<sequence>MGGTLRYMFGLDLADNELSGEIPAELGDLVELRALNLSHNHLSGVIPESFSNMKDLESLDLSFNILHGQIPSQFTKLSSLAVFNVSFNNLSGIIPWNGQFSTFDESSYIANPLLCGQPSNRSCNIYTLEEAPANVGEDEQDVIDIVSFYWSIFVAYVTILLGILASLSFDTAWSRTWFCVVDAFIHKAKCLTS</sequence>
<keyword evidence="3" id="KW-0433">Leucine-rich repeat</keyword>
<keyword evidence="5" id="KW-0677">Repeat</keyword>
<dbReference type="OrthoDB" id="544346at2759"/>
<evidence type="ECO:0000256" key="5">
    <source>
        <dbReference type="ARBA" id="ARBA00022737"/>
    </source>
</evidence>
<dbReference type="SUPFAM" id="SSF52058">
    <property type="entry name" value="L domain-like"/>
    <property type="match status" value="1"/>
</dbReference>
<keyword evidence="9" id="KW-0325">Glycoprotein</keyword>
<dbReference type="Gene3D" id="3.80.10.10">
    <property type="entry name" value="Ribonuclease Inhibitor"/>
    <property type="match status" value="1"/>
</dbReference>
<dbReference type="OMA" id="WRIAYFW"/>
<evidence type="ECO:0000256" key="10">
    <source>
        <dbReference type="SAM" id="Phobius"/>
    </source>
</evidence>
<evidence type="ECO:0000313" key="11">
    <source>
        <dbReference type="EMBL" id="KFK44014.1"/>
    </source>
</evidence>
<evidence type="ECO:0000256" key="8">
    <source>
        <dbReference type="ARBA" id="ARBA00023170"/>
    </source>
</evidence>
<evidence type="ECO:0000256" key="6">
    <source>
        <dbReference type="ARBA" id="ARBA00022989"/>
    </source>
</evidence>
<dbReference type="Pfam" id="PF00560">
    <property type="entry name" value="LRR_1"/>
    <property type="match status" value="1"/>
</dbReference>